<keyword evidence="5 7" id="KW-0472">Membrane</keyword>
<dbReference type="GO" id="GO:0022857">
    <property type="term" value="F:transmembrane transporter activity"/>
    <property type="evidence" value="ECO:0007669"/>
    <property type="project" value="InterPro"/>
</dbReference>
<dbReference type="InterPro" id="IPR050539">
    <property type="entry name" value="ThrE_Dicarb/AminoAcid_Exp"/>
</dbReference>
<comment type="subcellular location">
    <subcellularLocation>
        <location evidence="1">Cell membrane</location>
        <topology evidence="1">Multi-pass membrane protein</topology>
    </subcellularLocation>
</comment>
<feature type="domain" description="Threonine/serine exporter-like N-terminal" evidence="8">
    <location>
        <begin position="24"/>
        <end position="261"/>
    </location>
</feature>
<dbReference type="EMBL" id="NGJT01000004">
    <property type="protein sequence ID" value="RST95280.1"/>
    <property type="molecule type" value="Genomic_DNA"/>
</dbReference>
<dbReference type="PANTHER" id="PTHR34390:SF2">
    <property type="entry name" value="SUCCINATE TRANSPORTER SUBUNIT YJJP-RELATED"/>
    <property type="match status" value="1"/>
</dbReference>
<comment type="similarity">
    <text evidence="6">Belongs to the ThrE exporter (TC 2.A.79) family.</text>
</comment>
<name>A0A429ZNI8_9ENTE</name>
<sequence length="264" mass="29932">MGYIVGKKEMKMDSQPNFDDIVQVCLLYGKILQESNATSDMINANIHKIINHLNIENNELSTFNAETSFVIINRHDNTVKMIPVEKSGYNFEKILRVERVLDDFLANKMDTQSFLNELRVINQKNYSFPEKTRIISAALVCGGMNVIMNGLNWNFFTTFFLGIIGYWSYLKIKETTKINIFSILSYSTIICFFIVCLVKVHVVSEPYSILFSCIMPLLPGTTFVNAIRAMMDGDYLTGMIQSMDAFSTALMLGLPVAIIFSSVL</sequence>
<evidence type="ECO:0000313" key="9">
    <source>
        <dbReference type="EMBL" id="RST95280.1"/>
    </source>
</evidence>
<gene>
    <name evidence="9" type="ORF">CBF36_03335</name>
</gene>
<keyword evidence="10" id="KW-1185">Reference proteome</keyword>
<dbReference type="GO" id="GO:0005886">
    <property type="term" value="C:plasma membrane"/>
    <property type="evidence" value="ECO:0007669"/>
    <property type="project" value="UniProtKB-SubCell"/>
</dbReference>
<protein>
    <recommendedName>
        <fullName evidence="8">Threonine/serine exporter-like N-terminal domain-containing protein</fullName>
    </recommendedName>
</protein>
<keyword evidence="3 7" id="KW-0812">Transmembrane</keyword>
<evidence type="ECO:0000259" key="8">
    <source>
        <dbReference type="Pfam" id="PF06738"/>
    </source>
</evidence>
<keyword evidence="4 7" id="KW-1133">Transmembrane helix</keyword>
<reference evidence="9 10" key="1">
    <citation type="submission" date="2017-05" db="EMBL/GenBank/DDBJ databases">
        <title>Vagococcus spp. assemblies.</title>
        <authorList>
            <person name="Gulvik C.A."/>
        </authorList>
    </citation>
    <scope>NUCLEOTIDE SEQUENCE [LARGE SCALE GENOMIC DNA]</scope>
    <source>
        <strain evidence="9 10">SS1994</strain>
    </source>
</reference>
<accession>A0A429ZNI8</accession>
<feature type="transmembrane region" description="Helical" evidence="7">
    <location>
        <begin position="243"/>
        <end position="263"/>
    </location>
</feature>
<evidence type="ECO:0000313" key="10">
    <source>
        <dbReference type="Proteomes" id="UP000288490"/>
    </source>
</evidence>
<keyword evidence="2" id="KW-1003">Cell membrane</keyword>
<comment type="caution">
    <text evidence="9">The sequence shown here is derived from an EMBL/GenBank/DDBJ whole genome shotgun (WGS) entry which is preliminary data.</text>
</comment>
<feature type="transmembrane region" description="Helical" evidence="7">
    <location>
        <begin position="151"/>
        <end position="169"/>
    </location>
</feature>
<evidence type="ECO:0000256" key="6">
    <source>
        <dbReference type="ARBA" id="ARBA00034125"/>
    </source>
</evidence>
<evidence type="ECO:0000256" key="3">
    <source>
        <dbReference type="ARBA" id="ARBA00022692"/>
    </source>
</evidence>
<dbReference type="GO" id="GO:0015744">
    <property type="term" value="P:succinate transport"/>
    <property type="evidence" value="ECO:0007669"/>
    <property type="project" value="TreeGrafter"/>
</dbReference>
<dbReference type="InterPro" id="IPR010619">
    <property type="entry name" value="ThrE-like_N"/>
</dbReference>
<dbReference type="Proteomes" id="UP000288490">
    <property type="component" value="Unassembled WGS sequence"/>
</dbReference>
<dbReference type="AlphaFoldDB" id="A0A429ZNI8"/>
<evidence type="ECO:0000256" key="5">
    <source>
        <dbReference type="ARBA" id="ARBA00023136"/>
    </source>
</evidence>
<proteinExistence type="inferred from homology"/>
<feature type="transmembrane region" description="Helical" evidence="7">
    <location>
        <begin position="181"/>
        <end position="203"/>
    </location>
</feature>
<evidence type="ECO:0000256" key="1">
    <source>
        <dbReference type="ARBA" id="ARBA00004651"/>
    </source>
</evidence>
<feature type="transmembrane region" description="Helical" evidence="7">
    <location>
        <begin position="209"/>
        <end position="231"/>
    </location>
</feature>
<organism evidence="9 10">
    <name type="scientific">Vagococcus bubulae</name>
    <dbReference type="NCBI Taxonomy" id="1977868"/>
    <lineage>
        <taxon>Bacteria</taxon>
        <taxon>Bacillati</taxon>
        <taxon>Bacillota</taxon>
        <taxon>Bacilli</taxon>
        <taxon>Lactobacillales</taxon>
        <taxon>Enterococcaceae</taxon>
        <taxon>Vagococcus</taxon>
    </lineage>
</organism>
<evidence type="ECO:0000256" key="4">
    <source>
        <dbReference type="ARBA" id="ARBA00022989"/>
    </source>
</evidence>
<evidence type="ECO:0000256" key="2">
    <source>
        <dbReference type="ARBA" id="ARBA00022475"/>
    </source>
</evidence>
<evidence type="ECO:0000256" key="7">
    <source>
        <dbReference type="SAM" id="Phobius"/>
    </source>
</evidence>
<dbReference type="PANTHER" id="PTHR34390">
    <property type="entry name" value="UPF0442 PROTEIN YJJB-RELATED"/>
    <property type="match status" value="1"/>
</dbReference>
<dbReference type="OrthoDB" id="9813917at2"/>
<dbReference type="Pfam" id="PF06738">
    <property type="entry name" value="ThrE"/>
    <property type="match status" value="1"/>
</dbReference>